<feature type="signal peptide" evidence="2">
    <location>
        <begin position="1"/>
        <end position="23"/>
    </location>
</feature>
<keyword evidence="2" id="KW-0732">Signal</keyword>
<feature type="chain" id="PRO_5042547434" description="Protein osiris 15" evidence="2">
    <location>
        <begin position="24"/>
        <end position="204"/>
    </location>
</feature>
<evidence type="ECO:0000313" key="4">
    <source>
        <dbReference type="Proteomes" id="UP000075880"/>
    </source>
</evidence>
<evidence type="ECO:0000313" key="3">
    <source>
        <dbReference type="EnsemblMetazoa" id="ENSAATROPP000145"/>
    </source>
</evidence>
<dbReference type="Pfam" id="PF07898">
    <property type="entry name" value="DUF1676"/>
    <property type="match status" value="1"/>
</dbReference>
<sequence>MAVKRCFLVAALAVVAFGAVAFADETTKEESAVISVINEIDNEPQFPLFGGLTVERSADYEVRAFGARSTEDLAERAVRYLASHTLKFSVPSEENTVEGEPENDSRSSRLKKMLLPLLLALKLKMAVVLPILLAVVKFISLKGLIAVFTVLKDLFQKKQERVTTAYITSAQPVNAEIVHQDWNRNGQAAAHELAYGAYPYATLA</sequence>
<proteinExistence type="predicted"/>
<keyword evidence="1" id="KW-0812">Transmembrane</keyword>
<keyword evidence="1" id="KW-0472">Membrane</keyword>
<organism evidence="3 4">
    <name type="scientific">Anopheles atroparvus</name>
    <name type="common">European mosquito</name>
    <dbReference type="NCBI Taxonomy" id="41427"/>
    <lineage>
        <taxon>Eukaryota</taxon>
        <taxon>Metazoa</taxon>
        <taxon>Ecdysozoa</taxon>
        <taxon>Arthropoda</taxon>
        <taxon>Hexapoda</taxon>
        <taxon>Insecta</taxon>
        <taxon>Pterygota</taxon>
        <taxon>Neoptera</taxon>
        <taxon>Endopterygota</taxon>
        <taxon>Diptera</taxon>
        <taxon>Nematocera</taxon>
        <taxon>Culicoidea</taxon>
        <taxon>Culicidae</taxon>
        <taxon>Anophelinae</taxon>
        <taxon>Anopheles</taxon>
    </lineage>
</organism>
<dbReference type="EnsemblMetazoa" id="ENSAATROPT000156">
    <property type="protein sequence ID" value="ENSAATROPP000145"/>
    <property type="gene ID" value="ENSAATROPG000126"/>
</dbReference>
<feature type="transmembrane region" description="Helical" evidence="1">
    <location>
        <begin position="127"/>
        <end position="151"/>
    </location>
</feature>
<protein>
    <recommendedName>
        <fullName evidence="5">Protein osiris 15</fullName>
    </recommendedName>
</protein>
<dbReference type="InterPro" id="IPR012464">
    <property type="entry name" value="DUF1676"/>
</dbReference>
<evidence type="ECO:0008006" key="5">
    <source>
        <dbReference type="Google" id="ProtNLM"/>
    </source>
</evidence>
<evidence type="ECO:0000256" key="2">
    <source>
        <dbReference type="SAM" id="SignalP"/>
    </source>
</evidence>
<evidence type="ECO:0000256" key="1">
    <source>
        <dbReference type="SAM" id="Phobius"/>
    </source>
</evidence>
<reference evidence="3" key="1">
    <citation type="submission" date="2024-04" db="UniProtKB">
        <authorList>
            <consortium name="EnsemblMetazoa"/>
        </authorList>
    </citation>
    <scope>IDENTIFICATION</scope>
    <source>
        <strain evidence="3">EBRO</strain>
    </source>
</reference>
<dbReference type="AlphaFoldDB" id="A0AAG5CMW2"/>
<keyword evidence="4" id="KW-1185">Reference proteome</keyword>
<keyword evidence="1" id="KW-1133">Transmembrane helix</keyword>
<accession>A0AAG5CMW2</accession>
<dbReference type="Proteomes" id="UP000075880">
    <property type="component" value="Unassembled WGS sequence"/>
</dbReference>
<dbReference type="PANTHER" id="PTHR21879">
    <property type="entry name" value="FI03362P-RELATED-RELATED"/>
    <property type="match status" value="1"/>
</dbReference>
<dbReference type="PANTHER" id="PTHR21879:SF5">
    <property type="entry name" value="OSIRIS 15"/>
    <property type="match status" value="1"/>
</dbReference>
<name>A0AAG5CMW2_ANOAO</name>
<dbReference type="GO" id="GO:0016020">
    <property type="term" value="C:membrane"/>
    <property type="evidence" value="ECO:0007669"/>
    <property type="project" value="TreeGrafter"/>
</dbReference>